<dbReference type="EMBL" id="JBHTCA010000003">
    <property type="protein sequence ID" value="MFC7408122.1"/>
    <property type="molecule type" value="Genomic_DNA"/>
</dbReference>
<protein>
    <submittedName>
        <fullName evidence="4">Response regulator</fullName>
    </submittedName>
</protein>
<dbReference type="SMART" id="SM00448">
    <property type="entry name" value="REC"/>
    <property type="match status" value="1"/>
</dbReference>
<reference evidence="5" key="1">
    <citation type="journal article" date="2019" name="Int. J. Syst. Evol. Microbiol.">
        <title>The Global Catalogue of Microorganisms (GCM) 10K type strain sequencing project: providing services to taxonomists for standard genome sequencing and annotation.</title>
        <authorList>
            <consortium name="The Broad Institute Genomics Platform"/>
            <consortium name="The Broad Institute Genome Sequencing Center for Infectious Disease"/>
            <person name="Wu L."/>
            <person name="Ma J."/>
        </authorList>
    </citation>
    <scope>NUCLEOTIDE SEQUENCE [LARGE SCALE GENOMIC DNA]</scope>
    <source>
        <strain evidence="5">CGMCC 1.12371</strain>
    </source>
</reference>
<dbReference type="Gene3D" id="3.40.50.2300">
    <property type="match status" value="1"/>
</dbReference>
<accession>A0ABW2QHP1</accession>
<evidence type="ECO:0000256" key="1">
    <source>
        <dbReference type="ARBA" id="ARBA00022553"/>
    </source>
</evidence>
<dbReference type="PROSITE" id="PS50110">
    <property type="entry name" value="RESPONSE_REGULATORY"/>
    <property type="match status" value="1"/>
</dbReference>
<dbReference type="PANTHER" id="PTHR44591">
    <property type="entry name" value="STRESS RESPONSE REGULATOR PROTEIN 1"/>
    <property type="match status" value="1"/>
</dbReference>
<keyword evidence="1 2" id="KW-0597">Phosphoprotein</keyword>
<organism evidence="4 5">
    <name type="scientific">Hydrogenophaga atypica</name>
    <dbReference type="NCBI Taxonomy" id="249409"/>
    <lineage>
        <taxon>Bacteria</taxon>
        <taxon>Pseudomonadati</taxon>
        <taxon>Pseudomonadota</taxon>
        <taxon>Betaproteobacteria</taxon>
        <taxon>Burkholderiales</taxon>
        <taxon>Comamonadaceae</taxon>
        <taxon>Hydrogenophaga</taxon>
    </lineage>
</organism>
<evidence type="ECO:0000256" key="2">
    <source>
        <dbReference type="PROSITE-ProRule" id="PRU00169"/>
    </source>
</evidence>
<comment type="caution">
    <text evidence="4">The sequence shown here is derived from an EMBL/GenBank/DDBJ whole genome shotgun (WGS) entry which is preliminary data.</text>
</comment>
<evidence type="ECO:0000313" key="5">
    <source>
        <dbReference type="Proteomes" id="UP001596501"/>
    </source>
</evidence>
<dbReference type="InterPro" id="IPR001789">
    <property type="entry name" value="Sig_transdc_resp-reg_receiver"/>
</dbReference>
<feature type="modified residue" description="4-aspartylphosphate" evidence="2">
    <location>
        <position position="106"/>
    </location>
</feature>
<name>A0ABW2QHP1_9BURK</name>
<dbReference type="SUPFAM" id="SSF55874">
    <property type="entry name" value="ATPase domain of HSP90 chaperone/DNA topoisomerase II/histidine kinase"/>
    <property type="match status" value="1"/>
</dbReference>
<dbReference type="InterPro" id="IPR011006">
    <property type="entry name" value="CheY-like_superfamily"/>
</dbReference>
<dbReference type="InterPro" id="IPR036890">
    <property type="entry name" value="HATPase_C_sf"/>
</dbReference>
<dbReference type="Pfam" id="PF00072">
    <property type="entry name" value="Response_reg"/>
    <property type="match status" value="1"/>
</dbReference>
<evidence type="ECO:0000313" key="4">
    <source>
        <dbReference type="EMBL" id="MFC7408122.1"/>
    </source>
</evidence>
<sequence>MVQGILRRAGAYVSVQSHEGGGTCFRLYFPLVTAALPPCAAAPVPPVRAGGAGQLVWVLDDQPAVGRYLHELLVGEGYRVAVFDTPQRLLEALPGQGHGVAALLTDLTMPGMDGLALAGQVHRRLPALPIFLCTGHGEGLDAADLAARGIRQVFRKPLDNRALLRALADAWPTPP</sequence>
<evidence type="ECO:0000259" key="3">
    <source>
        <dbReference type="PROSITE" id="PS50110"/>
    </source>
</evidence>
<gene>
    <name evidence="4" type="ORF">ACFQPB_04555</name>
</gene>
<dbReference type="PANTHER" id="PTHR44591:SF21">
    <property type="entry name" value="TWO-COMPONENT RESPONSE REGULATOR"/>
    <property type="match status" value="1"/>
</dbReference>
<keyword evidence="5" id="KW-1185">Reference proteome</keyword>
<feature type="domain" description="Response regulatory" evidence="3">
    <location>
        <begin position="55"/>
        <end position="171"/>
    </location>
</feature>
<dbReference type="InterPro" id="IPR050595">
    <property type="entry name" value="Bact_response_regulator"/>
</dbReference>
<dbReference type="RefSeq" id="WP_382220140.1">
    <property type="nucleotide sequence ID" value="NZ_JBHTCA010000003.1"/>
</dbReference>
<dbReference type="SUPFAM" id="SSF52172">
    <property type="entry name" value="CheY-like"/>
    <property type="match status" value="1"/>
</dbReference>
<proteinExistence type="predicted"/>
<dbReference type="Proteomes" id="UP001596501">
    <property type="component" value="Unassembled WGS sequence"/>
</dbReference>